<dbReference type="Pfam" id="PF15913">
    <property type="entry name" value="Furin-like_2"/>
    <property type="match status" value="1"/>
</dbReference>
<protein>
    <recommendedName>
        <fullName evidence="12">R-spondin Fu-CRD domain-containing protein</fullName>
    </recommendedName>
</protein>
<dbReference type="Gene3D" id="2.10.220.10">
    <property type="entry name" value="Hormone Receptor, Insulin-like Growth Factor Receptor 1, Chain A, domain 2"/>
    <property type="match status" value="1"/>
</dbReference>
<dbReference type="SUPFAM" id="SSF82895">
    <property type="entry name" value="TSP-1 type 1 repeat"/>
    <property type="match status" value="1"/>
</dbReference>
<dbReference type="InterPro" id="IPR043601">
    <property type="entry name" value="Rspo_Fu-CRD_dom"/>
</dbReference>
<dbReference type="InterPro" id="IPR000884">
    <property type="entry name" value="TSP1_rpt"/>
</dbReference>
<keyword evidence="6" id="KW-0879">Wnt signaling pathway</keyword>
<dbReference type="InterPro" id="IPR009030">
    <property type="entry name" value="Growth_fac_rcpt_cys_sf"/>
</dbReference>
<keyword evidence="5" id="KW-0358">Heparin-binding</keyword>
<dbReference type="SMART" id="SM00261">
    <property type="entry name" value="FU"/>
    <property type="match status" value="2"/>
</dbReference>
<dbReference type="AlphaFoldDB" id="A0AAV2IJB2"/>
<evidence type="ECO:0000256" key="4">
    <source>
        <dbReference type="ARBA" id="ARBA00022606"/>
    </source>
</evidence>
<keyword evidence="7 11" id="KW-0732">Signal</keyword>
<feature type="signal peptide" evidence="11">
    <location>
        <begin position="1"/>
        <end position="23"/>
    </location>
</feature>
<feature type="region of interest" description="Disordered" evidence="10">
    <location>
        <begin position="215"/>
        <end position="262"/>
    </location>
</feature>
<feature type="compositionally biased region" description="Basic residues" evidence="10">
    <location>
        <begin position="215"/>
        <end position="228"/>
    </location>
</feature>
<evidence type="ECO:0000256" key="9">
    <source>
        <dbReference type="ARBA" id="ARBA00023180"/>
    </source>
</evidence>
<evidence type="ECO:0000259" key="12">
    <source>
        <dbReference type="Pfam" id="PF15913"/>
    </source>
</evidence>
<sequence>MLWLTLVLYHLIVCEFLFRTVKAGGRVRRTIIGRYPVCPRGCTSCSPINGCVTCETRLFLFIHRQDMREVGICTPSCPVGYFGARHQYYNKCTKCNLQHCYSCFSRQFCTLCESPYLVNEGQCIERCPEGSFYANFTRQCTDRVDCLAGAWSAWSECTRNGQNCGFRRGLQNRTRPILQDASPNGTPCPEVTQSQRCRLSHPECDGVCPGRWRKRRKNKERRRKKKWRTRGDRRDRGRKGRRKVGRRRQIRKHTNQKRNMRRQCRGCKRMANCRKKRVRPPF</sequence>
<comment type="caution">
    <text evidence="13">The sequence shown here is derived from an EMBL/GenBank/DDBJ whole genome shotgun (WGS) entry which is preliminary data.</text>
</comment>
<dbReference type="PANTHER" id="PTHR46987">
    <property type="entry name" value="NEUROHYPOPHYSIAL HORMONES, N-TERMINAL DOMAIN CONTAINING PROTEIN"/>
    <property type="match status" value="1"/>
</dbReference>
<evidence type="ECO:0000256" key="3">
    <source>
        <dbReference type="ARBA" id="ARBA00022525"/>
    </source>
</evidence>
<dbReference type="GO" id="GO:0005576">
    <property type="term" value="C:extracellular region"/>
    <property type="evidence" value="ECO:0007669"/>
    <property type="project" value="UniProtKB-SubCell"/>
</dbReference>
<dbReference type="PANTHER" id="PTHR46987:SF7">
    <property type="entry name" value="TNFR-CYS DOMAIN-CONTAINING PROTEIN"/>
    <property type="match status" value="1"/>
</dbReference>
<evidence type="ECO:0000256" key="10">
    <source>
        <dbReference type="SAM" id="MobiDB-lite"/>
    </source>
</evidence>
<evidence type="ECO:0000313" key="13">
    <source>
        <dbReference type="EMBL" id="CAL1547164.1"/>
    </source>
</evidence>
<feature type="chain" id="PRO_5043965610" description="R-spondin Fu-CRD domain-containing protein" evidence="11">
    <location>
        <begin position="24"/>
        <end position="282"/>
    </location>
</feature>
<evidence type="ECO:0000256" key="5">
    <source>
        <dbReference type="ARBA" id="ARBA00022674"/>
    </source>
</evidence>
<name>A0AAV2IJB2_LYMST</name>
<evidence type="ECO:0000256" key="8">
    <source>
        <dbReference type="ARBA" id="ARBA00023157"/>
    </source>
</evidence>
<accession>A0AAV2IJB2</accession>
<evidence type="ECO:0000256" key="11">
    <source>
        <dbReference type="SAM" id="SignalP"/>
    </source>
</evidence>
<proteinExistence type="inferred from homology"/>
<comment type="subcellular location">
    <subcellularLocation>
        <location evidence="1">Secreted</location>
    </subcellularLocation>
</comment>
<dbReference type="InterPro" id="IPR006212">
    <property type="entry name" value="Furin_repeat"/>
</dbReference>
<dbReference type="Proteomes" id="UP001497497">
    <property type="component" value="Unassembled WGS sequence"/>
</dbReference>
<dbReference type="SUPFAM" id="SSF57184">
    <property type="entry name" value="Growth factor receptor domain"/>
    <property type="match status" value="1"/>
</dbReference>
<organism evidence="13 14">
    <name type="scientific">Lymnaea stagnalis</name>
    <name type="common">Great pond snail</name>
    <name type="synonym">Helix stagnalis</name>
    <dbReference type="NCBI Taxonomy" id="6523"/>
    <lineage>
        <taxon>Eukaryota</taxon>
        <taxon>Metazoa</taxon>
        <taxon>Spiralia</taxon>
        <taxon>Lophotrochozoa</taxon>
        <taxon>Mollusca</taxon>
        <taxon>Gastropoda</taxon>
        <taxon>Heterobranchia</taxon>
        <taxon>Euthyneura</taxon>
        <taxon>Panpulmonata</taxon>
        <taxon>Hygrophila</taxon>
        <taxon>Lymnaeoidea</taxon>
        <taxon>Lymnaeidae</taxon>
        <taxon>Lymnaea</taxon>
    </lineage>
</organism>
<evidence type="ECO:0000256" key="7">
    <source>
        <dbReference type="ARBA" id="ARBA00022729"/>
    </source>
</evidence>
<keyword evidence="3" id="KW-0964">Secreted</keyword>
<evidence type="ECO:0000256" key="1">
    <source>
        <dbReference type="ARBA" id="ARBA00004613"/>
    </source>
</evidence>
<keyword evidence="9" id="KW-0325">Glycoprotein</keyword>
<keyword evidence="8" id="KW-1015">Disulfide bond</keyword>
<dbReference type="InterPro" id="IPR036383">
    <property type="entry name" value="TSP1_rpt_sf"/>
</dbReference>
<keyword evidence="14" id="KW-1185">Reference proteome</keyword>
<dbReference type="GO" id="GO:0016055">
    <property type="term" value="P:Wnt signaling pathway"/>
    <property type="evidence" value="ECO:0007669"/>
    <property type="project" value="UniProtKB-KW"/>
</dbReference>
<reference evidence="13 14" key="1">
    <citation type="submission" date="2024-04" db="EMBL/GenBank/DDBJ databases">
        <authorList>
            <consortium name="Genoscope - CEA"/>
            <person name="William W."/>
        </authorList>
    </citation>
    <scope>NUCLEOTIDE SEQUENCE [LARGE SCALE GENOMIC DNA]</scope>
</reference>
<feature type="compositionally biased region" description="Basic residues" evidence="10">
    <location>
        <begin position="236"/>
        <end position="262"/>
    </location>
</feature>
<keyword evidence="4" id="KW-0716">Sensory transduction</keyword>
<dbReference type="InterPro" id="IPR051514">
    <property type="entry name" value="R-spondin"/>
</dbReference>
<feature type="domain" description="R-spondin Fu-CRD" evidence="12">
    <location>
        <begin position="40"/>
        <end position="140"/>
    </location>
</feature>
<evidence type="ECO:0000256" key="6">
    <source>
        <dbReference type="ARBA" id="ARBA00022687"/>
    </source>
</evidence>
<dbReference type="PROSITE" id="PS50092">
    <property type="entry name" value="TSP1"/>
    <property type="match status" value="1"/>
</dbReference>
<comment type="similarity">
    <text evidence="2">Belongs to the R-spondin family.</text>
</comment>
<gene>
    <name evidence="13" type="ORF">GSLYS_00020489001</name>
</gene>
<dbReference type="Gene3D" id="2.20.100.10">
    <property type="entry name" value="Thrombospondin type-1 (TSP1) repeat"/>
    <property type="match status" value="1"/>
</dbReference>
<evidence type="ECO:0000313" key="14">
    <source>
        <dbReference type="Proteomes" id="UP001497497"/>
    </source>
</evidence>
<evidence type="ECO:0000256" key="2">
    <source>
        <dbReference type="ARBA" id="ARBA00007308"/>
    </source>
</evidence>
<dbReference type="EMBL" id="CAXITT010000909">
    <property type="protein sequence ID" value="CAL1547164.1"/>
    <property type="molecule type" value="Genomic_DNA"/>
</dbReference>
<dbReference type="GO" id="GO:0008201">
    <property type="term" value="F:heparin binding"/>
    <property type="evidence" value="ECO:0007669"/>
    <property type="project" value="UniProtKB-KW"/>
</dbReference>